<feature type="compositionally biased region" description="Basic and acidic residues" evidence="1">
    <location>
        <begin position="542"/>
        <end position="552"/>
    </location>
</feature>
<feature type="region of interest" description="Disordered" evidence="1">
    <location>
        <begin position="190"/>
        <end position="239"/>
    </location>
</feature>
<dbReference type="EMBL" id="QPGB01000001">
    <property type="protein sequence ID" value="RCS59185.1"/>
    <property type="molecule type" value="Genomic_DNA"/>
</dbReference>
<dbReference type="Proteomes" id="UP000252357">
    <property type="component" value="Unassembled WGS sequence"/>
</dbReference>
<evidence type="ECO:0000256" key="1">
    <source>
        <dbReference type="SAM" id="MobiDB-lite"/>
    </source>
</evidence>
<gene>
    <name evidence="2" type="ORF">DU000_00005</name>
</gene>
<organism evidence="2 3">
    <name type="scientific">Parvibium lacunae</name>
    <dbReference type="NCBI Taxonomy" id="1888893"/>
    <lineage>
        <taxon>Bacteria</taxon>
        <taxon>Pseudomonadati</taxon>
        <taxon>Pseudomonadota</taxon>
        <taxon>Betaproteobacteria</taxon>
        <taxon>Burkholderiales</taxon>
        <taxon>Alcaligenaceae</taxon>
        <taxon>Parvibium</taxon>
    </lineage>
</organism>
<feature type="non-terminal residue" evidence="2">
    <location>
        <position position="1"/>
    </location>
</feature>
<protein>
    <submittedName>
        <fullName evidence="2">Uncharacterized protein</fullName>
    </submittedName>
</protein>
<accession>A0A368L696</accession>
<evidence type="ECO:0000313" key="3">
    <source>
        <dbReference type="Proteomes" id="UP000252357"/>
    </source>
</evidence>
<feature type="region of interest" description="Disordered" evidence="1">
    <location>
        <begin position="540"/>
        <end position="560"/>
    </location>
</feature>
<proteinExistence type="predicted"/>
<name>A0A368L696_9BURK</name>
<dbReference type="AlphaFoldDB" id="A0A368L696"/>
<keyword evidence="3" id="KW-1185">Reference proteome</keyword>
<evidence type="ECO:0000313" key="2">
    <source>
        <dbReference type="EMBL" id="RCS59185.1"/>
    </source>
</evidence>
<comment type="caution">
    <text evidence="2">The sequence shown here is derived from an EMBL/GenBank/DDBJ whole genome shotgun (WGS) entry which is preliminary data.</text>
</comment>
<sequence length="560" mass="60494">LTGRAVNAGPAGLGLNPGRSNLGLGGAAWAEPALLSWREDTGGAAWPVSSSDPVDSIDNRALLNASNQASDSDYYGWGNRPALAPGMRPETLSLLSGLRPSGWGAGLGLLPQEPGAAPLLSEGFDPFNPDAGRLTSEGFDPFNPDAGRLTLAQNAYASKDPRFTMTDGGSNREVFLTRAQEERLQSGQTIFDSGDPYADPQGVTASSVGAQRRVSRSQQHEFSTESRGTAGIKNPDATDPFERFDLDTHEGRDKFFRQTKVNFAAGTLGSEQAMAAKAMLFHYYGYSMGENLGNTTAILEGSLQLTGPNDAALGRALNAYASSGPAAGRERYDFYSNIQVVYDENGIATRGRTVDVVREGRTVTLNWTQDFSTWAGHVGVSADEALRKTDFSVYKALQNAAFKTPDVISLDMNGAWRPAFADYRAIYDAQRQDPNANQANVAAMKAVIDGRPKGLDGQPKPWSPAHVNSRGIDINSINGVAVRNTIYNNGVPRNAEPAIISAFTDNLLNEPGTRQIFQPWRMWANVPKYLNLPSAEQIPEVNKGRSDNEKLHNNHIHYGR</sequence>
<reference evidence="2 3" key="1">
    <citation type="journal article" date="2018" name="Int. J. Syst. Evol. Microbiol.">
        <title>Parvibium lacunae gen. nov., sp. nov., a new member of the family Alcaligenaceae isolated from a freshwater pond.</title>
        <authorList>
            <person name="Chen W.M."/>
            <person name="Xie P.B."/>
            <person name="Hsu M.Y."/>
            <person name="Sheu S.Y."/>
        </authorList>
    </citation>
    <scope>NUCLEOTIDE SEQUENCE [LARGE SCALE GENOMIC DNA]</scope>
    <source>
        <strain evidence="2 3">KMB9</strain>
    </source>
</reference>
<dbReference type="RefSeq" id="WP_158529594.1">
    <property type="nucleotide sequence ID" value="NZ_QPGB01000001.1"/>
</dbReference>
<dbReference type="OrthoDB" id="8759476at2"/>